<dbReference type="InterPro" id="IPR036388">
    <property type="entry name" value="WH-like_DNA-bd_sf"/>
</dbReference>
<dbReference type="Proteomes" id="UP000249542">
    <property type="component" value="Unassembled WGS sequence"/>
</dbReference>
<keyword evidence="3" id="KW-0731">Sigma factor</keyword>
<keyword evidence="4" id="KW-0804">Transcription</keyword>
<protein>
    <submittedName>
        <fullName evidence="5">RNA polymerase sigma factor (Sigma-70 family)</fullName>
    </submittedName>
</protein>
<evidence type="ECO:0000256" key="2">
    <source>
        <dbReference type="ARBA" id="ARBA00023015"/>
    </source>
</evidence>
<organism evidence="5 6">
    <name type="scientific">Mesonia algae</name>
    <dbReference type="NCBI Taxonomy" id="213248"/>
    <lineage>
        <taxon>Bacteria</taxon>
        <taxon>Pseudomonadati</taxon>
        <taxon>Bacteroidota</taxon>
        <taxon>Flavobacteriia</taxon>
        <taxon>Flavobacteriales</taxon>
        <taxon>Flavobacteriaceae</taxon>
        <taxon>Mesonia</taxon>
    </lineage>
</organism>
<dbReference type="NCBIfam" id="TIGR02937">
    <property type="entry name" value="sigma70-ECF"/>
    <property type="match status" value="1"/>
</dbReference>
<dbReference type="PANTHER" id="PTHR43133:SF46">
    <property type="entry name" value="RNA POLYMERASE SIGMA-70 FACTOR ECF SUBFAMILY"/>
    <property type="match status" value="1"/>
</dbReference>
<reference evidence="5 6" key="1">
    <citation type="submission" date="2018-06" db="EMBL/GenBank/DDBJ databases">
        <title>Genomic Encyclopedia of Archaeal and Bacterial Type Strains, Phase II (KMG-II): from individual species to whole genera.</title>
        <authorList>
            <person name="Goeker M."/>
        </authorList>
    </citation>
    <scope>NUCLEOTIDE SEQUENCE [LARGE SCALE GENOMIC DNA]</scope>
    <source>
        <strain evidence="5 6">DSM 15361</strain>
    </source>
</reference>
<gene>
    <name evidence="5" type="ORF">LX95_02758</name>
</gene>
<dbReference type="EMBL" id="QKYV01000009">
    <property type="protein sequence ID" value="PZW37965.1"/>
    <property type="molecule type" value="Genomic_DNA"/>
</dbReference>
<dbReference type="InterPro" id="IPR039425">
    <property type="entry name" value="RNA_pol_sigma-70-like"/>
</dbReference>
<dbReference type="PANTHER" id="PTHR43133">
    <property type="entry name" value="RNA POLYMERASE ECF-TYPE SIGMA FACTO"/>
    <property type="match status" value="1"/>
</dbReference>
<dbReference type="Gene3D" id="1.10.10.10">
    <property type="entry name" value="Winged helix-like DNA-binding domain superfamily/Winged helix DNA-binding domain"/>
    <property type="match status" value="1"/>
</dbReference>
<comment type="similarity">
    <text evidence="1">Belongs to the sigma-70 factor family. ECF subfamily.</text>
</comment>
<dbReference type="InterPro" id="IPR013325">
    <property type="entry name" value="RNA_pol_sigma_r2"/>
</dbReference>
<keyword evidence="2" id="KW-0805">Transcription regulation</keyword>
<dbReference type="GO" id="GO:0016987">
    <property type="term" value="F:sigma factor activity"/>
    <property type="evidence" value="ECO:0007669"/>
    <property type="project" value="UniProtKB-KW"/>
</dbReference>
<comment type="caution">
    <text evidence="5">The sequence shown here is derived from an EMBL/GenBank/DDBJ whole genome shotgun (WGS) entry which is preliminary data.</text>
</comment>
<dbReference type="Gene3D" id="1.10.1740.10">
    <property type="match status" value="1"/>
</dbReference>
<dbReference type="InterPro" id="IPR013324">
    <property type="entry name" value="RNA_pol_sigma_r3/r4-like"/>
</dbReference>
<name>A0A2W7HX50_9FLAO</name>
<dbReference type="InterPro" id="IPR014284">
    <property type="entry name" value="RNA_pol_sigma-70_dom"/>
</dbReference>
<sequence>MQPHHYIQLKQGNPIALEHLYKRYSRMLFWLGKELIKDEFVIETLVQDCFLKLWKHRDTLETPQHIFFFLRYVMKRECTYYYCRPRNHFYRSMSRLEWFGNYQDFMLGHDPAAEEDQHLLEQEATQKAFEQVQQVLPFLEAERQRLIELCLNYGFQYKAIAEVMGKGITETANEIKRSMEALKKIIHQGHSLEHKEPVRPLKIQGGMTPEQSEIFQLRCEQELSFPDIAQQLNLSQKEVHQAFTVAYTLMQQQAEQQLESA</sequence>
<keyword evidence="6" id="KW-1185">Reference proteome</keyword>
<proteinExistence type="inferred from homology"/>
<accession>A0A2W7HX50</accession>
<dbReference type="GO" id="GO:0006352">
    <property type="term" value="P:DNA-templated transcription initiation"/>
    <property type="evidence" value="ECO:0007669"/>
    <property type="project" value="InterPro"/>
</dbReference>
<evidence type="ECO:0000256" key="3">
    <source>
        <dbReference type="ARBA" id="ARBA00023082"/>
    </source>
</evidence>
<dbReference type="SUPFAM" id="SSF88946">
    <property type="entry name" value="Sigma2 domain of RNA polymerase sigma factors"/>
    <property type="match status" value="1"/>
</dbReference>
<evidence type="ECO:0000256" key="1">
    <source>
        <dbReference type="ARBA" id="ARBA00010641"/>
    </source>
</evidence>
<dbReference type="RefSeq" id="WP_111542020.1">
    <property type="nucleotide sequence ID" value="NZ_QKYV01000009.1"/>
</dbReference>
<evidence type="ECO:0000313" key="5">
    <source>
        <dbReference type="EMBL" id="PZW37965.1"/>
    </source>
</evidence>
<evidence type="ECO:0000313" key="6">
    <source>
        <dbReference type="Proteomes" id="UP000249542"/>
    </source>
</evidence>
<dbReference type="AlphaFoldDB" id="A0A2W7HX50"/>
<dbReference type="SUPFAM" id="SSF88659">
    <property type="entry name" value="Sigma3 and sigma4 domains of RNA polymerase sigma factors"/>
    <property type="match status" value="2"/>
</dbReference>
<evidence type="ECO:0000256" key="4">
    <source>
        <dbReference type="ARBA" id="ARBA00023163"/>
    </source>
</evidence>